<name>A0AA89BWT9_PINIB</name>
<feature type="domain" description="WDR36/Utp21 C-terminal" evidence="5">
    <location>
        <begin position="872"/>
        <end position="1077"/>
    </location>
</feature>
<evidence type="ECO:0000256" key="3">
    <source>
        <dbReference type="PROSITE-ProRule" id="PRU00221"/>
    </source>
</evidence>
<evidence type="ECO:0000313" key="7">
    <source>
        <dbReference type="EMBL" id="KAK3090298.1"/>
    </source>
</evidence>
<dbReference type="SUPFAM" id="SSF101908">
    <property type="entry name" value="Putative isomerase YbhE"/>
    <property type="match status" value="1"/>
</dbReference>
<evidence type="ECO:0000313" key="8">
    <source>
        <dbReference type="Proteomes" id="UP001186944"/>
    </source>
</evidence>
<dbReference type="InterPro" id="IPR036322">
    <property type="entry name" value="WD40_repeat_dom_sf"/>
</dbReference>
<evidence type="ECO:0000259" key="5">
    <source>
        <dbReference type="Pfam" id="PF04192"/>
    </source>
</evidence>
<dbReference type="PROSITE" id="PS50294">
    <property type="entry name" value="WD_REPEATS_REGION"/>
    <property type="match status" value="1"/>
</dbReference>
<dbReference type="InterPro" id="IPR007319">
    <property type="entry name" value="WDR36/Utp21_C"/>
</dbReference>
<feature type="repeat" description="WD" evidence="3">
    <location>
        <begin position="407"/>
        <end position="449"/>
    </location>
</feature>
<dbReference type="InterPro" id="IPR019775">
    <property type="entry name" value="WD40_repeat_CS"/>
</dbReference>
<feature type="repeat" description="WD" evidence="3">
    <location>
        <begin position="451"/>
        <end position="482"/>
    </location>
</feature>
<proteinExistence type="predicted"/>
<accession>A0AA89BWT9</accession>
<dbReference type="SUPFAM" id="SSF50978">
    <property type="entry name" value="WD40 repeat-like"/>
    <property type="match status" value="1"/>
</dbReference>
<dbReference type="InterPro" id="IPR001680">
    <property type="entry name" value="WD40_rpt"/>
</dbReference>
<keyword evidence="8" id="KW-1185">Reference proteome</keyword>
<sequence length="1081" mass="122544">MSSSSKIFHGYRALGFVSDHVPLSLRHHKKHKENYVITCVGKSFHTYNCSRLGIVSVSDSHPENISCLATDANLVFTGCNNVIRAYRKGRQEGKTGNNNVIRAYRKGRQVNNNVIRANRKGRQVNNNVIRAYRKGRLVNNNVIRAYRKGRQVNNNVIRAYRKVRQVNSNVIRAYRKGRQVNSNVIRAYRKGRLVNNNILRAYRKGRQVNNDIRAYRKGRQVNNNVIRAYRKGRQVNNKVIIADRKGRLVNNNILRAYRKGRQVNNVIRAYRKGRQVVHTYEGHDKDIHILLPFGNHLISVDTDSKVIIWYIENESIYLEMQFGNNHFQITALMHPSTYLNKVVLGSKQGELQLWNILKDKLLYTFPGWGSPVTVIEQSPAVDVVAIGLARGDIILHNLKFDESIVKFSQDWGPVTAISFRTDGHPVMVTGSSSGHIALWNLEDRKLQSQMRCAHGSAVSGMRCLPSEPLMVTSSADNTLKVWIFDLPDGGGRLLRQRAGHSAPPNRLRHYGNNGHNILSAGQDSTLQSFSTQHDKHNKSLGRASYNKSETKKSGLLKDKHMMPPITDFTAEVSRQSDWDNIVACHRGLSVCTTWSYQRGTMGHHRLHHPRFIETESPYQSAVAKAVAISSCGNFSVIGYSSGHVDMFNLQSGIYRGSYGDPAAHECAVRGVATDGLNQITVTAGADGRVKFWRFKRKELLETVKLSDQISHILLHRESSMLAVALDDFQVFIIDLDTRRVVRRFTGHKNAVTDMTFSPDARWLITSSMDSTVRVWDMPTGYLVDIFLLDSAVTSLSMSPTGDFLTTCHVDDVGVYLWSNMTLYSHVPLKQLPPDYEPVVMEMPSTKRRSEQVDETVDEEEEDYCQSEFKSLEQISDELVTLSLLPKSRWHNLLNLDIVKMRNKPKEPPRVPKAAPFFLPTVAGLEPTFVTEKEDNKKSEKGLSHIAQGDLMPLSDLGKILSDGTECKYQNSYVLERLMELGPSVIDVQIRSLSPEGGGSVDVMVNFLRFIHYIIRTKRHFELANAYLGLFIKVHGDVICCEPRVVQELQSLHVTQTESWERLQQLFTQNLCLVNYLRTVTL</sequence>
<evidence type="ECO:0000259" key="6">
    <source>
        <dbReference type="Pfam" id="PF25171"/>
    </source>
</evidence>
<evidence type="ECO:0000256" key="2">
    <source>
        <dbReference type="ARBA" id="ARBA00022737"/>
    </source>
</evidence>
<dbReference type="Pfam" id="PF25168">
    <property type="entry name" value="Beta-prop_WDR36-Utp21_2nd"/>
    <property type="match status" value="1"/>
</dbReference>
<dbReference type="InterPro" id="IPR015943">
    <property type="entry name" value="WD40/YVTN_repeat-like_dom_sf"/>
</dbReference>
<dbReference type="PROSITE" id="PS50082">
    <property type="entry name" value="WD_REPEATS_2"/>
    <property type="match status" value="4"/>
</dbReference>
<keyword evidence="2" id="KW-0677">Repeat</keyword>
<dbReference type="SMART" id="SM00320">
    <property type="entry name" value="WD40"/>
    <property type="match status" value="10"/>
</dbReference>
<evidence type="ECO:0000256" key="4">
    <source>
        <dbReference type="SAM" id="MobiDB-lite"/>
    </source>
</evidence>
<organism evidence="7 8">
    <name type="scientific">Pinctada imbricata</name>
    <name type="common">Atlantic pearl-oyster</name>
    <name type="synonym">Pinctada martensii</name>
    <dbReference type="NCBI Taxonomy" id="66713"/>
    <lineage>
        <taxon>Eukaryota</taxon>
        <taxon>Metazoa</taxon>
        <taxon>Spiralia</taxon>
        <taxon>Lophotrochozoa</taxon>
        <taxon>Mollusca</taxon>
        <taxon>Bivalvia</taxon>
        <taxon>Autobranchia</taxon>
        <taxon>Pteriomorphia</taxon>
        <taxon>Pterioida</taxon>
        <taxon>Pterioidea</taxon>
        <taxon>Pteriidae</taxon>
        <taxon>Pinctada</taxon>
    </lineage>
</organism>
<evidence type="ECO:0000256" key="1">
    <source>
        <dbReference type="ARBA" id="ARBA00022574"/>
    </source>
</evidence>
<feature type="domain" description="WDR36/Utp21 N-terminal" evidence="6">
    <location>
        <begin position="263"/>
        <end position="485"/>
    </location>
</feature>
<dbReference type="PANTHER" id="PTHR22840:SF12">
    <property type="entry name" value="WD REPEAT-CONTAINING PROTEIN 36"/>
    <property type="match status" value="1"/>
</dbReference>
<dbReference type="InterPro" id="IPR059157">
    <property type="entry name" value="WDR36-Utp21_N"/>
</dbReference>
<dbReference type="Gene3D" id="2.130.10.10">
    <property type="entry name" value="YVTN repeat-like/Quinoprotein amine dehydrogenase"/>
    <property type="match status" value="3"/>
</dbReference>
<dbReference type="Proteomes" id="UP001186944">
    <property type="component" value="Unassembled WGS sequence"/>
</dbReference>
<dbReference type="GO" id="GO:0006364">
    <property type="term" value="P:rRNA processing"/>
    <property type="evidence" value="ECO:0007669"/>
    <property type="project" value="InterPro"/>
</dbReference>
<dbReference type="PANTHER" id="PTHR22840">
    <property type="entry name" value="WD REPEAT-CONTAINING PROTEIN 36"/>
    <property type="match status" value="1"/>
</dbReference>
<gene>
    <name evidence="7" type="ORF">FSP39_010724</name>
</gene>
<dbReference type="PROSITE" id="PS00678">
    <property type="entry name" value="WD_REPEATS_1"/>
    <property type="match status" value="1"/>
</dbReference>
<dbReference type="EMBL" id="VSWD01000010">
    <property type="protein sequence ID" value="KAK3090298.1"/>
    <property type="molecule type" value="Genomic_DNA"/>
</dbReference>
<feature type="region of interest" description="Disordered" evidence="4">
    <location>
        <begin position="527"/>
        <end position="554"/>
    </location>
</feature>
<feature type="repeat" description="WD" evidence="3">
    <location>
        <begin position="744"/>
        <end position="785"/>
    </location>
</feature>
<dbReference type="Pfam" id="PF25171">
    <property type="entry name" value="Beta-prop_WDR36-Utp21_1st"/>
    <property type="match status" value="1"/>
</dbReference>
<protein>
    <recommendedName>
        <fullName evidence="9">WD repeat-containing protein 36</fullName>
    </recommendedName>
</protein>
<reference evidence="7" key="1">
    <citation type="submission" date="2019-08" db="EMBL/GenBank/DDBJ databases">
        <title>The improved chromosome-level genome for the pearl oyster Pinctada fucata martensii using PacBio sequencing and Hi-C.</title>
        <authorList>
            <person name="Zheng Z."/>
        </authorList>
    </citation>
    <scope>NUCLEOTIDE SEQUENCE</scope>
    <source>
        <strain evidence="7">ZZ-2019</strain>
        <tissue evidence="7">Adductor muscle</tissue>
    </source>
</reference>
<keyword evidence="1 3" id="KW-0853">WD repeat</keyword>
<dbReference type="Pfam" id="PF04192">
    <property type="entry name" value="Utp21"/>
    <property type="match status" value="1"/>
</dbReference>
<dbReference type="FunFam" id="2.130.10.10:FF:000200">
    <property type="entry name" value="U3 small nucleolar RNA-associated protein 21"/>
    <property type="match status" value="1"/>
</dbReference>
<comment type="caution">
    <text evidence="7">The sequence shown here is derived from an EMBL/GenBank/DDBJ whole genome shotgun (WGS) entry which is preliminary data.</text>
</comment>
<feature type="repeat" description="WD" evidence="3">
    <location>
        <begin position="661"/>
        <end position="702"/>
    </location>
</feature>
<evidence type="ECO:0008006" key="9">
    <source>
        <dbReference type="Google" id="ProtNLM"/>
    </source>
</evidence>
<dbReference type="AlphaFoldDB" id="A0AA89BWT9"/>
<dbReference type="GO" id="GO:0032040">
    <property type="term" value="C:small-subunit processome"/>
    <property type="evidence" value="ECO:0007669"/>
    <property type="project" value="InterPro"/>
</dbReference>
<dbReference type="FunFam" id="2.130.10.10:FF:000109">
    <property type="entry name" value="WD repeat domain 36"/>
    <property type="match status" value="1"/>
</dbReference>
<dbReference type="GO" id="GO:0034388">
    <property type="term" value="C:Pwp2p-containing subcomplex of 90S preribosome"/>
    <property type="evidence" value="ECO:0007669"/>
    <property type="project" value="TreeGrafter"/>
</dbReference>